<name>A0ABQ1KGN7_9GAMM</name>
<sequence length="148" mass="16587">MRKKITILLLMLFCSITAFGDEREENWVITYSFDDGVELSPLYFQMNIQNEQISGLVSNGFEYEGSISGGLSNSTYSFVIHRTEMGSDKSQDIRFKGIRDGDYILGKWVHAVGIGGAWKGMLTKLSPKEAIRPFLKPCASQEKKSCDA</sequence>
<organism evidence="2 3">
    <name type="scientific">Marinobacterium zhoushanense</name>
    <dbReference type="NCBI Taxonomy" id="1679163"/>
    <lineage>
        <taxon>Bacteria</taxon>
        <taxon>Pseudomonadati</taxon>
        <taxon>Pseudomonadota</taxon>
        <taxon>Gammaproteobacteria</taxon>
        <taxon>Oceanospirillales</taxon>
        <taxon>Oceanospirillaceae</taxon>
        <taxon>Marinobacterium</taxon>
    </lineage>
</organism>
<reference evidence="3" key="1">
    <citation type="journal article" date="2019" name="Int. J. Syst. Evol. Microbiol.">
        <title>The Global Catalogue of Microorganisms (GCM) 10K type strain sequencing project: providing services to taxonomists for standard genome sequencing and annotation.</title>
        <authorList>
            <consortium name="The Broad Institute Genomics Platform"/>
            <consortium name="The Broad Institute Genome Sequencing Center for Infectious Disease"/>
            <person name="Wu L."/>
            <person name="Ma J."/>
        </authorList>
    </citation>
    <scope>NUCLEOTIDE SEQUENCE [LARGE SCALE GENOMIC DNA]</scope>
    <source>
        <strain evidence="3">CGMCC 1.15341</strain>
    </source>
</reference>
<gene>
    <name evidence="2" type="ORF">GCM10011352_23840</name>
</gene>
<protein>
    <submittedName>
        <fullName evidence="2">Uncharacterized protein</fullName>
    </submittedName>
</protein>
<comment type="caution">
    <text evidence="2">The sequence shown here is derived from an EMBL/GenBank/DDBJ whole genome shotgun (WGS) entry which is preliminary data.</text>
</comment>
<proteinExistence type="predicted"/>
<evidence type="ECO:0000256" key="1">
    <source>
        <dbReference type="SAM" id="SignalP"/>
    </source>
</evidence>
<accession>A0ABQ1KGN7</accession>
<keyword evidence="3" id="KW-1185">Reference proteome</keyword>
<evidence type="ECO:0000313" key="3">
    <source>
        <dbReference type="Proteomes" id="UP000629025"/>
    </source>
</evidence>
<dbReference type="RefSeq" id="WP_188748533.1">
    <property type="nucleotide sequence ID" value="NZ_BMIJ01000004.1"/>
</dbReference>
<evidence type="ECO:0000313" key="2">
    <source>
        <dbReference type="EMBL" id="GGB96928.1"/>
    </source>
</evidence>
<feature type="chain" id="PRO_5045912370" evidence="1">
    <location>
        <begin position="21"/>
        <end position="148"/>
    </location>
</feature>
<feature type="signal peptide" evidence="1">
    <location>
        <begin position="1"/>
        <end position="20"/>
    </location>
</feature>
<dbReference type="Proteomes" id="UP000629025">
    <property type="component" value="Unassembled WGS sequence"/>
</dbReference>
<dbReference type="EMBL" id="BMIJ01000004">
    <property type="protein sequence ID" value="GGB96928.1"/>
    <property type="molecule type" value="Genomic_DNA"/>
</dbReference>
<keyword evidence="1" id="KW-0732">Signal</keyword>